<dbReference type="Proteomes" id="UP000499080">
    <property type="component" value="Unassembled WGS sequence"/>
</dbReference>
<reference evidence="1 2" key="1">
    <citation type="journal article" date="2019" name="Sci. Rep.">
        <title>Orb-weaving spider Araneus ventricosus genome elucidates the spidroin gene catalogue.</title>
        <authorList>
            <person name="Kono N."/>
            <person name="Nakamura H."/>
            <person name="Ohtoshi R."/>
            <person name="Moran D.A.P."/>
            <person name="Shinohara A."/>
            <person name="Yoshida Y."/>
            <person name="Fujiwara M."/>
            <person name="Mori M."/>
            <person name="Tomita M."/>
            <person name="Arakawa K."/>
        </authorList>
    </citation>
    <scope>NUCLEOTIDE SEQUENCE [LARGE SCALE GENOMIC DNA]</scope>
</reference>
<keyword evidence="2" id="KW-1185">Reference proteome</keyword>
<accession>A0A4Y2MX33</accession>
<dbReference type="EMBL" id="BGPR01008057">
    <property type="protein sequence ID" value="GBN31253.1"/>
    <property type="molecule type" value="Genomic_DNA"/>
</dbReference>
<protein>
    <submittedName>
        <fullName evidence="1">Uncharacterized protein</fullName>
    </submittedName>
</protein>
<organism evidence="1 2">
    <name type="scientific">Araneus ventricosus</name>
    <name type="common">Orbweaver spider</name>
    <name type="synonym">Epeira ventricosa</name>
    <dbReference type="NCBI Taxonomy" id="182803"/>
    <lineage>
        <taxon>Eukaryota</taxon>
        <taxon>Metazoa</taxon>
        <taxon>Ecdysozoa</taxon>
        <taxon>Arthropoda</taxon>
        <taxon>Chelicerata</taxon>
        <taxon>Arachnida</taxon>
        <taxon>Araneae</taxon>
        <taxon>Araneomorphae</taxon>
        <taxon>Entelegynae</taxon>
        <taxon>Araneoidea</taxon>
        <taxon>Araneidae</taxon>
        <taxon>Araneus</taxon>
    </lineage>
</organism>
<comment type="caution">
    <text evidence="1">The sequence shown here is derived from an EMBL/GenBank/DDBJ whole genome shotgun (WGS) entry which is preliminary data.</text>
</comment>
<evidence type="ECO:0000313" key="1">
    <source>
        <dbReference type="EMBL" id="GBN31253.1"/>
    </source>
</evidence>
<dbReference type="AlphaFoldDB" id="A0A4Y2MX33"/>
<evidence type="ECO:0000313" key="2">
    <source>
        <dbReference type="Proteomes" id="UP000499080"/>
    </source>
</evidence>
<name>A0A4Y2MX33_ARAVE</name>
<proteinExistence type="predicted"/>
<gene>
    <name evidence="1" type="ORF">AVEN_64283_1</name>
</gene>
<sequence length="92" mass="10299">MCHAFRRVGGITVSIAAFQAVDPGSTPGRRSNLFTCVIVTELVWSDRNVPELTGFHTLSFACKASILSRFHLTFRLSRGNVSRIPSRRWYNG</sequence>